<dbReference type="SUPFAM" id="SSF88946">
    <property type="entry name" value="Sigma2 domain of RNA polymerase sigma factors"/>
    <property type="match status" value="1"/>
</dbReference>
<dbReference type="SUPFAM" id="SSF54427">
    <property type="entry name" value="NTF2-like"/>
    <property type="match status" value="1"/>
</dbReference>
<comment type="subunit">
    <text evidence="2">Interacts transiently with the RNA polymerase catalytic core formed by RpoA, RpoB, RpoC and RpoZ (2 alpha, 1 beta, 1 beta' and 1 omega subunit) to form the RNA polymerase holoenzyme that can initiate transcription.</text>
</comment>
<evidence type="ECO:0000256" key="6">
    <source>
        <dbReference type="ARBA" id="ARBA00023163"/>
    </source>
</evidence>
<dbReference type="NCBIfam" id="NF006089">
    <property type="entry name" value="PRK08241.1"/>
    <property type="match status" value="1"/>
</dbReference>
<evidence type="ECO:0000256" key="1">
    <source>
        <dbReference type="ARBA" id="ARBA00010641"/>
    </source>
</evidence>
<keyword evidence="6" id="KW-0804">Transcription</keyword>
<keyword evidence="3" id="KW-0805">Transcription regulation</keyword>
<dbReference type="InterPro" id="IPR013249">
    <property type="entry name" value="RNA_pol_sigma70_r4_t2"/>
</dbReference>
<dbReference type="InterPro" id="IPR014284">
    <property type="entry name" value="RNA_pol_sigma-70_dom"/>
</dbReference>
<evidence type="ECO:0000259" key="8">
    <source>
        <dbReference type="Pfam" id="PF08281"/>
    </source>
</evidence>
<gene>
    <name evidence="11" type="ORF">ACHIPV_22675</name>
    <name evidence="9" type="ORF">ACHIPZ_03780</name>
    <name evidence="10" type="ORF">ACHIRB_17725</name>
</gene>
<dbReference type="InterPro" id="IPR032710">
    <property type="entry name" value="NTF2-like_dom_sf"/>
</dbReference>
<evidence type="ECO:0000313" key="13">
    <source>
        <dbReference type="Proteomes" id="UP001609176"/>
    </source>
</evidence>
<evidence type="ECO:0000313" key="11">
    <source>
        <dbReference type="EMBL" id="MFH5244656.1"/>
    </source>
</evidence>
<comment type="similarity">
    <text evidence="1">Belongs to the sigma-70 factor family. ECF subfamily.</text>
</comment>
<dbReference type="Proteomes" id="UP001609176">
    <property type="component" value="Unassembled WGS sequence"/>
</dbReference>
<dbReference type="PANTHER" id="PTHR43133">
    <property type="entry name" value="RNA POLYMERASE ECF-TYPE SIGMA FACTO"/>
    <property type="match status" value="1"/>
</dbReference>
<evidence type="ECO:0000256" key="2">
    <source>
        <dbReference type="ARBA" id="ARBA00011344"/>
    </source>
</evidence>
<dbReference type="InterPro" id="IPR007627">
    <property type="entry name" value="RNA_pol_sigma70_r2"/>
</dbReference>
<dbReference type="InterPro" id="IPR013325">
    <property type="entry name" value="RNA_pol_sigma_r2"/>
</dbReference>
<evidence type="ECO:0000313" key="12">
    <source>
        <dbReference type="Proteomes" id="UP001609175"/>
    </source>
</evidence>
<name>A0ABW7JH93_9NOCA</name>
<dbReference type="EC" id="2.7.7.6" evidence="9"/>
<evidence type="ECO:0000256" key="3">
    <source>
        <dbReference type="ARBA" id="ARBA00023015"/>
    </source>
</evidence>
<evidence type="ECO:0000256" key="4">
    <source>
        <dbReference type="ARBA" id="ARBA00023082"/>
    </source>
</evidence>
<sequence>MSAAGPEHDLEQYRVELTGYCYRMLASPFDAEDAVQETFVNALRSIDRFDPARGDVRPWLYRIATNICIDTARGRQRRARAMDLAAPSRPGPDVGAPLPEYAWVLPIPDHRAVPSGDPADVALLRSSIRLAFVAALQRLPARQRAVLIFRDVLCWKADEVAHLLDTTTASVTSALQRARSTLASEPLGDAQPMDSTQQELLTRYCAAFERYDVEALVALLHEDATTSMPPYLWWLRGRADIRSSLLAGGDFCAGARLVPTIANGAPAFGQYLPTGPDGSLRPFALVVFTIVDATITETTTYLDPDRLFALFDLPPVLVTTD</sequence>
<dbReference type="EMBL" id="JBIMSO010000016">
    <property type="protein sequence ID" value="MFH5207343.1"/>
    <property type="molecule type" value="Genomic_DNA"/>
</dbReference>
<dbReference type="NCBIfam" id="TIGR02937">
    <property type="entry name" value="sigma70-ECF"/>
    <property type="match status" value="1"/>
</dbReference>
<dbReference type="Gene3D" id="3.10.450.50">
    <property type="match status" value="1"/>
</dbReference>
<feature type="domain" description="RNA polymerase sigma-70 region 2" evidence="7">
    <location>
        <begin position="11"/>
        <end position="78"/>
    </location>
</feature>
<evidence type="ECO:0000313" key="14">
    <source>
        <dbReference type="Proteomes" id="UP001609219"/>
    </source>
</evidence>
<dbReference type="SUPFAM" id="SSF88659">
    <property type="entry name" value="Sigma3 and sigma4 domains of RNA polymerase sigma factors"/>
    <property type="match status" value="1"/>
</dbReference>
<keyword evidence="9" id="KW-0548">Nucleotidyltransferase</keyword>
<dbReference type="Proteomes" id="UP001609175">
    <property type="component" value="Unassembled WGS sequence"/>
</dbReference>
<evidence type="ECO:0000256" key="5">
    <source>
        <dbReference type="ARBA" id="ARBA00023125"/>
    </source>
</evidence>
<evidence type="ECO:0000313" key="10">
    <source>
        <dbReference type="EMBL" id="MFH5230398.1"/>
    </source>
</evidence>
<evidence type="ECO:0000259" key="7">
    <source>
        <dbReference type="Pfam" id="PF04542"/>
    </source>
</evidence>
<proteinExistence type="inferred from homology"/>
<feature type="domain" description="RNA polymerase sigma factor 70 region 4 type 2" evidence="8">
    <location>
        <begin position="130"/>
        <end position="182"/>
    </location>
</feature>
<comment type="caution">
    <text evidence="9">The sequence shown here is derived from an EMBL/GenBank/DDBJ whole genome shotgun (WGS) entry which is preliminary data.</text>
</comment>
<dbReference type="EMBL" id="JBIMSN010000078">
    <property type="protein sequence ID" value="MFH5230398.1"/>
    <property type="molecule type" value="Genomic_DNA"/>
</dbReference>
<dbReference type="GO" id="GO:0003899">
    <property type="term" value="F:DNA-directed RNA polymerase activity"/>
    <property type="evidence" value="ECO:0007669"/>
    <property type="project" value="UniProtKB-EC"/>
</dbReference>
<dbReference type="Pfam" id="PF08281">
    <property type="entry name" value="Sigma70_r4_2"/>
    <property type="match status" value="1"/>
</dbReference>
<dbReference type="Proteomes" id="UP001609219">
    <property type="component" value="Unassembled WGS sequence"/>
</dbReference>
<dbReference type="InterPro" id="IPR014305">
    <property type="entry name" value="RNA_pol_sigma-G_actinobac"/>
</dbReference>
<evidence type="ECO:0000313" key="9">
    <source>
        <dbReference type="EMBL" id="MFH5207343.1"/>
    </source>
</evidence>
<reference evidence="12 13" key="1">
    <citation type="submission" date="2024-10" db="EMBL/GenBank/DDBJ databases">
        <authorList>
            <person name="Riesco R."/>
        </authorList>
    </citation>
    <scope>NUCLEOTIDE SEQUENCE [LARGE SCALE GENOMIC DNA]</scope>
    <source>
        <strain evidence="11 13">NCIMB 15448</strain>
        <strain evidence="9 12">NCIMB 15449</strain>
        <strain evidence="10 14">NCIMB 15450</strain>
    </source>
</reference>
<organism evidence="9 12">
    <name type="scientific">Antrihabitans spumae</name>
    <dbReference type="NCBI Taxonomy" id="3373370"/>
    <lineage>
        <taxon>Bacteria</taxon>
        <taxon>Bacillati</taxon>
        <taxon>Actinomycetota</taxon>
        <taxon>Actinomycetes</taxon>
        <taxon>Mycobacteriales</taxon>
        <taxon>Nocardiaceae</taxon>
        <taxon>Antrihabitans</taxon>
    </lineage>
</organism>
<dbReference type="Gene3D" id="1.10.1740.10">
    <property type="match status" value="1"/>
</dbReference>
<dbReference type="Gene3D" id="1.10.10.10">
    <property type="entry name" value="Winged helix-like DNA-binding domain superfamily/Winged helix DNA-binding domain"/>
    <property type="match status" value="1"/>
</dbReference>
<dbReference type="EMBL" id="JBIMSP010000048">
    <property type="protein sequence ID" value="MFH5244656.1"/>
    <property type="molecule type" value="Genomic_DNA"/>
</dbReference>
<accession>A0ABW7JH93</accession>
<dbReference type="Pfam" id="PF04542">
    <property type="entry name" value="Sigma70_r2"/>
    <property type="match status" value="1"/>
</dbReference>
<dbReference type="InterPro" id="IPR036388">
    <property type="entry name" value="WH-like_DNA-bd_sf"/>
</dbReference>
<dbReference type="InterPro" id="IPR039425">
    <property type="entry name" value="RNA_pol_sigma-70-like"/>
</dbReference>
<protein>
    <submittedName>
        <fullName evidence="9">RNA polymerase subunit sigma-70</fullName>
        <ecNumber evidence="9">2.7.7.6</ecNumber>
    </submittedName>
</protein>
<dbReference type="RefSeq" id="WP_395112761.1">
    <property type="nucleotide sequence ID" value="NZ_JBIMSN010000078.1"/>
</dbReference>
<keyword evidence="14" id="KW-1185">Reference proteome</keyword>
<keyword evidence="4" id="KW-0731">Sigma factor</keyword>
<keyword evidence="9" id="KW-0808">Transferase</keyword>
<dbReference type="InterPro" id="IPR013324">
    <property type="entry name" value="RNA_pol_sigma_r3/r4-like"/>
</dbReference>
<dbReference type="NCBIfam" id="TIGR02960">
    <property type="entry name" value="SigX5"/>
    <property type="match status" value="1"/>
</dbReference>
<dbReference type="PANTHER" id="PTHR43133:SF65">
    <property type="entry name" value="ECF RNA POLYMERASE SIGMA FACTOR SIGG"/>
    <property type="match status" value="1"/>
</dbReference>
<dbReference type="CDD" id="cd06171">
    <property type="entry name" value="Sigma70_r4"/>
    <property type="match status" value="1"/>
</dbReference>
<keyword evidence="5" id="KW-0238">DNA-binding</keyword>